<feature type="short sequence motif" description="DGA/G" evidence="4">
    <location>
        <begin position="292"/>
        <end position="294"/>
    </location>
</feature>
<feature type="domain" description="PNPLA" evidence="6">
    <location>
        <begin position="93"/>
        <end position="305"/>
    </location>
</feature>
<dbReference type="EMBL" id="BAAATR010000008">
    <property type="protein sequence ID" value="GAA2242179.1"/>
    <property type="molecule type" value="Genomic_DNA"/>
</dbReference>
<gene>
    <name evidence="7" type="ORF">GCM10010430_24720</name>
</gene>
<feature type="short sequence motif" description="GXSXG" evidence="4">
    <location>
        <begin position="129"/>
        <end position="133"/>
    </location>
</feature>
<dbReference type="InterPro" id="IPR050301">
    <property type="entry name" value="NTE"/>
</dbReference>
<name>A0ABN3DV44_9ACTN</name>
<feature type="short sequence motif" description="GXGXXG" evidence="4">
    <location>
        <begin position="97"/>
        <end position="102"/>
    </location>
</feature>
<dbReference type="Proteomes" id="UP001500305">
    <property type="component" value="Unassembled WGS sequence"/>
</dbReference>
<evidence type="ECO:0000259" key="6">
    <source>
        <dbReference type="PROSITE" id="PS51635"/>
    </source>
</evidence>
<keyword evidence="3 4" id="KW-0443">Lipid metabolism</keyword>
<evidence type="ECO:0000256" key="2">
    <source>
        <dbReference type="ARBA" id="ARBA00022963"/>
    </source>
</evidence>
<dbReference type="SUPFAM" id="SSF52151">
    <property type="entry name" value="FabD/lysophospholipase-like"/>
    <property type="match status" value="1"/>
</dbReference>
<sequence>MVTQPSAESAGTAAGSVKATGASAAAAAAGAGAGRTGSGADGGGEPARAGRAAVEREPGRAGGRVVNGAAVDVVARTGGGPAGPGVDGVRRGLVLGGGGMLGAAWTIGALCAIEESTGWQPGRAEVILGTSAGSILGTMLAAGVRAEELRDHQRGLPIRTGPLAGVEFDYDTAVGGALPPRPRPGIGSPGLLRDAVRHPREYPFLTMVSAVVPTGRGSVAPVGELVRGLVDGDGWPRGSGLRVAAVDYRTGRRVVFGDPDAPEADVAEAVMASCAIPGWFAPVEVAGSPYVDGGCWSATNADLMAERELDEVYVLAPMALRPAWAGSARVDAGRGTVAALREWRARDRPKGVLAQLVSRYRRTVTRQMLREARRLRDSGVRVRLLAPTLEDLAVMGPNMMDPARRPAVLETALRTSRTALESVR</sequence>
<evidence type="ECO:0000256" key="1">
    <source>
        <dbReference type="ARBA" id="ARBA00022801"/>
    </source>
</evidence>
<keyword evidence="2 4" id="KW-0442">Lipid degradation</keyword>
<evidence type="ECO:0000256" key="5">
    <source>
        <dbReference type="SAM" id="MobiDB-lite"/>
    </source>
</evidence>
<comment type="caution">
    <text evidence="7">The sequence shown here is derived from an EMBL/GenBank/DDBJ whole genome shotgun (WGS) entry which is preliminary data.</text>
</comment>
<evidence type="ECO:0000256" key="4">
    <source>
        <dbReference type="PROSITE-ProRule" id="PRU01161"/>
    </source>
</evidence>
<keyword evidence="8" id="KW-1185">Reference proteome</keyword>
<protein>
    <recommendedName>
        <fullName evidence="6">PNPLA domain-containing protein</fullName>
    </recommendedName>
</protein>
<feature type="compositionally biased region" description="Gly residues" evidence="5">
    <location>
        <begin position="32"/>
        <end position="45"/>
    </location>
</feature>
<dbReference type="Pfam" id="PF01734">
    <property type="entry name" value="Patatin"/>
    <property type="match status" value="1"/>
</dbReference>
<evidence type="ECO:0000313" key="8">
    <source>
        <dbReference type="Proteomes" id="UP001500305"/>
    </source>
</evidence>
<reference evidence="7 8" key="1">
    <citation type="journal article" date="2019" name="Int. J. Syst. Evol. Microbiol.">
        <title>The Global Catalogue of Microorganisms (GCM) 10K type strain sequencing project: providing services to taxonomists for standard genome sequencing and annotation.</title>
        <authorList>
            <consortium name="The Broad Institute Genomics Platform"/>
            <consortium name="The Broad Institute Genome Sequencing Center for Infectious Disease"/>
            <person name="Wu L."/>
            <person name="Ma J."/>
        </authorList>
    </citation>
    <scope>NUCLEOTIDE SEQUENCE [LARGE SCALE GENOMIC DNA]</scope>
    <source>
        <strain evidence="7 8">JCM 7356</strain>
    </source>
</reference>
<dbReference type="InterPro" id="IPR002641">
    <property type="entry name" value="PNPLA_dom"/>
</dbReference>
<dbReference type="PANTHER" id="PTHR14226">
    <property type="entry name" value="NEUROPATHY TARGET ESTERASE/SWISS CHEESE D.MELANOGASTER"/>
    <property type="match status" value="1"/>
</dbReference>
<accession>A0ABN3DV44</accession>
<dbReference type="PROSITE" id="PS51635">
    <property type="entry name" value="PNPLA"/>
    <property type="match status" value="1"/>
</dbReference>
<dbReference type="InterPro" id="IPR016035">
    <property type="entry name" value="Acyl_Trfase/lysoPLipase"/>
</dbReference>
<proteinExistence type="predicted"/>
<keyword evidence="1 4" id="KW-0378">Hydrolase</keyword>
<organism evidence="7 8">
    <name type="scientific">Kitasatospora cystarginea</name>
    <dbReference type="NCBI Taxonomy" id="58350"/>
    <lineage>
        <taxon>Bacteria</taxon>
        <taxon>Bacillati</taxon>
        <taxon>Actinomycetota</taxon>
        <taxon>Actinomycetes</taxon>
        <taxon>Kitasatosporales</taxon>
        <taxon>Streptomycetaceae</taxon>
        <taxon>Kitasatospora</taxon>
    </lineage>
</organism>
<feature type="region of interest" description="Disordered" evidence="5">
    <location>
        <begin position="32"/>
        <end position="62"/>
    </location>
</feature>
<dbReference type="RefSeq" id="WP_344636350.1">
    <property type="nucleotide sequence ID" value="NZ_BAAATR010000008.1"/>
</dbReference>
<feature type="active site" description="Nucleophile" evidence="4">
    <location>
        <position position="131"/>
    </location>
</feature>
<dbReference type="PANTHER" id="PTHR14226:SF57">
    <property type="entry name" value="BLR7027 PROTEIN"/>
    <property type="match status" value="1"/>
</dbReference>
<evidence type="ECO:0000256" key="3">
    <source>
        <dbReference type="ARBA" id="ARBA00023098"/>
    </source>
</evidence>
<dbReference type="Gene3D" id="3.40.1090.10">
    <property type="entry name" value="Cytosolic phospholipase A2 catalytic domain"/>
    <property type="match status" value="2"/>
</dbReference>
<evidence type="ECO:0000313" key="7">
    <source>
        <dbReference type="EMBL" id="GAA2242179.1"/>
    </source>
</evidence>
<feature type="active site" description="Proton acceptor" evidence="4">
    <location>
        <position position="292"/>
    </location>
</feature>